<name>A0A177B594_9BILA</name>
<evidence type="ECO:0000256" key="6">
    <source>
        <dbReference type="ARBA" id="ARBA00034256"/>
    </source>
</evidence>
<dbReference type="PROSITE" id="PS00383">
    <property type="entry name" value="TYR_PHOSPHATASE_1"/>
    <property type="match status" value="1"/>
</dbReference>
<dbReference type="GO" id="GO:0046856">
    <property type="term" value="P:phosphatidylinositol dephosphorylation"/>
    <property type="evidence" value="ECO:0007669"/>
    <property type="project" value="TreeGrafter"/>
</dbReference>
<dbReference type="GO" id="GO:0004722">
    <property type="term" value="F:protein serine/threonine phosphatase activity"/>
    <property type="evidence" value="ECO:0007669"/>
    <property type="project" value="UniProtKB-EC"/>
</dbReference>
<dbReference type="OrthoDB" id="16692at2759"/>
<dbReference type="AlphaFoldDB" id="A0A177B594"/>
<comment type="catalytic activity">
    <reaction evidence="10">
        <text>a 1,2-diacyl-sn-glycero-3-phospho-(1D-myo-inositol-3,4,5-trisphosphate) + H2O = a 1,2-diacyl-sn-glycero-3-phospho-(1D-myo-inositol-4,5-bisphosphate) + phosphate</text>
        <dbReference type="Rhea" id="RHEA:25017"/>
        <dbReference type="ChEBI" id="CHEBI:15377"/>
        <dbReference type="ChEBI" id="CHEBI:43474"/>
        <dbReference type="ChEBI" id="CHEBI:57836"/>
        <dbReference type="ChEBI" id="CHEBI:58456"/>
        <dbReference type="EC" id="3.1.3.67"/>
    </reaction>
    <physiologicalReaction direction="left-to-right" evidence="10">
        <dbReference type="Rhea" id="RHEA:25018"/>
    </physiologicalReaction>
</comment>
<protein>
    <recommendedName>
        <fullName evidence="8">Phosphatidylinositol 3,4,5-trisphosphate 3-phosphatase and dual-specificity protein phosphatase PTEN</fullName>
        <ecNumber evidence="3">3.1.3.16</ecNumber>
        <ecNumber evidence="2">3.1.3.67</ecNumber>
    </recommendedName>
    <alternativeName>
        <fullName evidence="12">Inositol polyphosphate 3-phosphatase</fullName>
    </alternativeName>
</protein>
<dbReference type="GO" id="GO:0008285">
    <property type="term" value="P:negative regulation of cell population proliferation"/>
    <property type="evidence" value="ECO:0007669"/>
    <property type="project" value="TreeGrafter"/>
</dbReference>
<dbReference type="GO" id="GO:0005886">
    <property type="term" value="C:plasma membrane"/>
    <property type="evidence" value="ECO:0007669"/>
    <property type="project" value="TreeGrafter"/>
</dbReference>
<evidence type="ECO:0000259" key="18">
    <source>
        <dbReference type="PROSITE" id="PS51182"/>
    </source>
</evidence>
<dbReference type="GO" id="GO:0016314">
    <property type="term" value="F:phosphatidylinositol-3,4,5-trisphosphate 3-phosphatase activity"/>
    <property type="evidence" value="ECO:0007669"/>
    <property type="project" value="UniProtKB-EC"/>
</dbReference>
<evidence type="ECO:0000256" key="1">
    <source>
        <dbReference type="ARBA" id="ARBA00004496"/>
    </source>
</evidence>
<evidence type="ECO:0000256" key="2">
    <source>
        <dbReference type="ARBA" id="ARBA00013015"/>
    </source>
</evidence>
<dbReference type="InterPro" id="IPR014020">
    <property type="entry name" value="Tensin_C2-dom"/>
</dbReference>
<dbReference type="GO" id="GO:0005634">
    <property type="term" value="C:nucleus"/>
    <property type="evidence" value="ECO:0007669"/>
    <property type="project" value="TreeGrafter"/>
</dbReference>
<evidence type="ECO:0000256" key="14">
    <source>
        <dbReference type="ARBA" id="ARBA00048832"/>
    </source>
</evidence>
<dbReference type="GO" id="GO:0042995">
    <property type="term" value="C:cell projection"/>
    <property type="evidence" value="ECO:0007669"/>
    <property type="project" value="UniProtKB-ARBA"/>
</dbReference>
<evidence type="ECO:0000256" key="13">
    <source>
        <dbReference type="ARBA" id="ARBA00047986"/>
    </source>
</evidence>
<dbReference type="GO" id="GO:0048870">
    <property type="term" value="P:cell motility"/>
    <property type="evidence" value="ECO:0007669"/>
    <property type="project" value="TreeGrafter"/>
</dbReference>
<dbReference type="PROSITE" id="PS51182">
    <property type="entry name" value="C2_TENSIN"/>
    <property type="match status" value="1"/>
</dbReference>
<dbReference type="PROSITE" id="PS50056">
    <property type="entry name" value="TYR_PHOSPHATASE_2"/>
    <property type="match status" value="1"/>
</dbReference>
<keyword evidence="4" id="KW-0963">Cytoplasm</keyword>
<keyword evidence="5" id="KW-0378">Hydrolase</keyword>
<comment type="caution">
    <text evidence="19">The sequence shown here is derived from an EMBL/GenBank/DDBJ whole genome shotgun (WGS) entry which is preliminary data.</text>
</comment>
<feature type="domain" description="Tyrosine specific protein phosphatases" evidence="16">
    <location>
        <begin position="133"/>
        <end position="211"/>
    </location>
</feature>
<dbReference type="GO" id="GO:0043491">
    <property type="term" value="P:phosphatidylinositol 3-kinase/protein kinase B signal transduction"/>
    <property type="evidence" value="ECO:0007669"/>
    <property type="project" value="TreeGrafter"/>
</dbReference>
<evidence type="ECO:0000256" key="15">
    <source>
        <dbReference type="ARBA" id="ARBA00051341"/>
    </source>
</evidence>
<accession>A0A177B594</accession>
<comment type="catalytic activity">
    <reaction evidence="11">
        <text>1D-myo-inositol 1,3,4,5,6-pentakisphosphate + H2O = 1D-myo-inositol 1,4,5,6-tetrakisphosphate + phosphate</text>
        <dbReference type="Rhea" id="RHEA:77143"/>
        <dbReference type="ChEBI" id="CHEBI:15377"/>
        <dbReference type="ChEBI" id="CHEBI:43474"/>
        <dbReference type="ChEBI" id="CHEBI:57627"/>
        <dbReference type="ChEBI" id="CHEBI:57733"/>
    </reaction>
    <physiologicalReaction direction="left-to-right" evidence="11">
        <dbReference type="Rhea" id="RHEA:77144"/>
    </physiologicalReaction>
</comment>
<feature type="domain" description="C2 tensin-type" evidence="18">
    <location>
        <begin position="228"/>
        <end position="360"/>
    </location>
</feature>
<evidence type="ECO:0000256" key="12">
    <source>
        <dbReference type="ARBA" id="ARBA00044309"/>
    </source>
</evidence>
<comment type="catalytic activity">
    <reaction evidence="15">
        <text>O-phospho-L-tyrosyl-[protein] + H2O = L-tyrosyl-[protein] + phosphate</text>
        <dbReference type="Rhea" id="RHEA:10684"/>
        <dbReference type="Rhea" id="RHEA-COMP:10136"/>
        <dbReference type="Rhea" id="RHEA-COMP:20101"/>
        <dbReference type="ChEBI" id="CHEBI:15377"/>
        <dbReference type="ChEBI" id="CHEBI:43474"/>
        <dbReference type="ChEBI" id="CHEBI:46858"/>
        <dbReference type="ChEBI" id="CHEBI:61978"/>
        <dbReference type="EC" id="3.1.3.48"/>
    </reaction>
    <physiologicalReaction direction="left-to-right" evidence="15">
        <dbReference type="Rhea" id="RHEA:10685"/>
    </physiologicalReaction>
</comment>
<dbReference type="GO" id="GO:0004725">
    <property type="term" value="F:protein tyrosine phosphatase activity"/>
    <property type="evidence" value="ECO:0007669"/>
    <property type="project" value="UniProtKB-EC"/>
</dbReference>
<dbReference type="GO" id="GO:0005829">
    <property type="term" value="C:cytosol"/>
    <property type="evidence" value="ECO:0007669"/>
    <property type="project" value="TreeGrafter"/>
</dbReference>
<comment type="catalytic activity">
    <reaction evidence="14">
        <text>O-phospho-L-threonyl-[protein] + H2O = L-threonyl-[protein] + phosphate</text>
        <dbReference type="Rhea" id="RHEA:47004"/>
        <dbReference type="Rhea" id="RHEA-COMP:11060"/>
        <dbReference type="Rhea" id="RHEA-COMP:11605"/>
        <dbReference type="ChEBI" id="CHEBI:15377"/>
        <dbReference type="ChEBI" id="CHEBI:30013"/>
        <dbReference type="ChEBI" id="CHEBI:43474"/>
        <dbReference type="ChEBI" id="CHEBI:61977"/>
        <dbReference type="EC" id="3.1.3.16"/>
    </reaction>
    <physiologicalReaction direction="left-to-right" evidence="14">
        <dbReference type="Rhea" id="RHEA:47005"/>
    </physiologicalReaction>
</comment>
<dbReference type="GO" id="GO:0051896">
    <property type="term" value="P:regulation of phosphatidylinositol 3-kinase/protein kinase B signal transduction"/>
    <property type="evidence" value="ECO:0007669"/>
    <property type="project" value="TreeGrafter"/>
</dbReference>
<dbReference type="InterPro" id="IPR000387">
    <property type="entry name" value="Tyr_Pase_dom"/>
</dbReference>
<evidence type="ECO:0000313" key="19">
    <source>
        <dbReference type="EMBL" id="OAF68813.1"/>
    </source>
</evidence>
<comment type="subcellular location">
    <subcellularLocation>
        <location evidence="1">Cytoplasm</location>
    </subcellularLocation>
</comment>
<evidence type="ECO:0000313" key="20">
    <source>
        <dbReference type="Proteomes" id="UP000078046"/>
    </source>
</evidence>
<dbReference type="PANTHER" id="PTHR12305">
    <property type="entry name" value="PHOSPHATASE WITH HOMOLOGY TO TENSIN"/>
    <property type="match status" value="1"/>
</dbReference>
<dbReference type="EC" id="3.1.3.16" evidence="3"/>
<dbReference type="EC" id="3.1.3.67" evidence="2"/>
<dbReference type="InterPro" id="IPR029021">
    <property type="entry name" value="Prot-tyrosine_phosphatase-like"/>
</dbReference>
<evidence type="ECO:0000256" key="3">
    <source>
        <dbReference type="ARBA" id="ARBA00013081"/>
    </source>
</evidence>
<dbReference type="Pfam" id="PF10409">
    <property type="entry name" value="PTEN_C2"/>
    <property type="match status" value="1"/>
</dbReference>
<comment type="catalytic activity">
    <reaction evidence="9">
        <text>1D-myo-inositol 1,3,4,5-tetrakisphosphate + H2O = 1D-myo-inositol 1,4,5-trisphosphate + phosphate</text>
        <dbReference type="Rhea" id="RHEA:77155"/>
        <dbReference type="ChEBI" id="CHEBI:15377"/>
        <dbReference type="ChEBI" id="CHEBI:43474"/>
        <dbReference type="ChEBI" id="CHEBI:57895"/>
        <dbReference type="ChEBI" id="CHEBI:203600"/>
    </reaction>
    <physiologicalReaction direction="left-to-right" evidence="9">
        <dbReference type="Rhea" id="RHEA:77156"/>
    </physiologicalReaction>
</comment>
<organism evidence="19 20">
    <name type="scientific">Intoshia linei</name>
    <dbReference type="NCBI Taxonomy" id="1819745"/>
    <lineage>
        <taxon>Eukaryota</taxon>
        <taxon>Metazoa</taxon>
        <taxon>Spiralia</taxon>
        <taxon>Lophotrochozoa</taxon>
        <taxon>Mesozoa</taxon>
        <taxon>Orthonectida</taxon>
        <taxon>Rhopaluridae</taxon>
        <taxon>Intoshia</taxon>
    </lineage>
</organism>
<dbReference type="SMART" id="SM01326">
    <property type="entry name" value="PTEN_C2"/>
    <property type="match status" value="1"/>
</dbReference>
<dbReference type="InterPro" id="IPR051281">
    <property type="entry name" value="Dual-spec_lipid-protein_phosph"/>
</dbReference>
<evidence type="ECO:0000256" key="11">
    <source>
        <dbReference type="ARBA" id="ARBA00043762"/>
    </source>
</evidence>
<dbReference type="SUPFAM" id="SSF49562">
    <property type="entry name" value="C2 domain (Calcium/lipid-binding domain, CaLB)"/>
    <property type="match status" value="1"/>
</dbReference>
<dbReference type="Gene3D" id="3.90.190.10">
    <property type="entry name" value="Protein tyrosine phosphatase superfamily"/>
    <property type="match status" value="1"/>
</dbReference>
<dbReference type="Gene3D" id="2.60.40.1110">
    <property type="match status" value="1"/>
</dbReference>
<dbReference type="InterPro" id="IPR016130">
    <property type="entry name" value="Tyr_Pase_AS"/>
</dbReference>
<sequence length="363" mass="41854">MGIQESNIILFDNVQPSIIALPTTWLVEAGFSAVVVIFSKKRSKLDVNNRGIMRLRLNKLIEIDYDSLCNTHNAKAVMCFGSAVYSNTIYHCGDPKVASKNNKEMFQFWEIMATQSIHLKGIVRCFPFDDHNPPLFEMIDQCCKNLRQWLSEDIDNVVVIHCKAGKGRTGVIISAYLLFTNMFHTASDALAFYDKTRTSDHKGVTIPSQRRYVEYYHKTLYSPKDYSLIPMFITEIIIDHPPFVASLYIVVSERNNILYTSKEYTIPKNTQITIALPTPLKVEGDINLEFYTKSILVKGKLCNYWFNTFFVKNENDANVVVNDFFYLLTYKKNEIDKAVKDKDEKIFNNEFQVTTKMIAELED</sequence>
<dbReference type="InterPro" id="IPR035892">
    <property type="entry name" value="C2_domain_sf"/>
</dbReference>
<evidence type="ECO:0000256" key="5">
    <source>
        <dbReference type="ARBA" id="ARBA00022801"/>
    </source>
</evidence>
<proteinExistence type="predicted"/>
<dbReference type="Pfam" id="PF22785">
    <property type="entry name" value="Tc-R-P"/>
    <property type="match status" value="1"/>
</dbReference>
<dbReference type="PROSITE" id="PS51181">
    <property type="entry name" value="PPASE_TENSIN"/>
    <property type="match status" value="1"/>
</dbReference>
<feature type="domain" description="Phosphatase tensin-type" evidence="17">
    <location>
        <begin position="1"/>
        <end position="223"/>
    </location>
</feature>
<comment type="catalytic activity">
    <reaction evidence="6">
        <text>1,2-dihexadecanoyl-sn-glycero-3-phospho-(1D-myo-inositol-3,4,5-trisphosphate) + H2O = 1,2-dihexadecanoyl-sn-glycero-3-phospho-(1D-myo-inositol-4,5-bisphosphate) + phosphate</text>
        <dbReference type="Rhea" id="RHEA:43560"/>
        <dbReference type="ChEBI" id="CHEBI:15377"/>
        <dbReference type="ChEBI" id="CHEBI:43474"/>
        <dbReference type="ChEBI" id="CHEBI:83420"/>
        <dbReference type="ChEBI" id="CHEBI:83423"/>
    </reaction>
    <physiologicalReaction direction="left-to-right" evidence="6">
        <dbReference type="Rhea" id="RHEA:43561"/>
    </physiologicalReaction>
</comment>
<evidence type="ECO:0000256" key="9">
    <source>
        <dbReference type="ARBA" id="ARBA00043734"/>
    </source>
</evidence>
<evidence type="ECO:0000256" key="8">
    <source>
        <dbReference type="ARBA" id="ARBA00034338"/>
    </source>
</evidence>
<gene>
    <name evidence="19" type="ORF">A3Q56_03429</name>
</gene>
<evidence type="ECO:0000256" key="10">
    <source>
        <dbReference type="ARBA" id="ARBA00043760"/>
    </source>
</evidence>
<keyword evidence="20" id="KW-1185">Reference proteome</keyword>
<evidence type="ECO:0000259" key="17">
    <source>
        <dbReference type="PROSITE" id="PS51181"/>
    </source>
</evidence>
<evidence type="ECO:0000256" key="4">
    <source>
        <dbReference type="ARBA" id="ARBA00022490"/>
    </source>
</evidence>
<evidence type="ECO:0000256" key="7">
    <source>
        <dbReference type="ARBA" id="ARBA00034268"/>
    </source>
</evidence>
<reference evidence="19 20" key="1">
    <citation type="submission" date="2016-04" db="EMBL/GenBank/DDBJ databases">
        <title>The genome of Intoshia linei affirms orthonectids as highly simplified spiralians.</title>
        <authorList>
            <person name="Mikhailov K.V."/>
            <person name="Slusarev G.S."/>
            <person name="Nikitin M.A."/>
            <person name="Logacheva M.D."/>
            <person name="Penin A."/>
            <person name="Aleoshin V."/>
            <person name="Panchin Y.V."/>
        </authorList>
    </citation>
    <scope>NUCLEOTIDE SEQUENCE [LARGE SCALE GENOMIC DNA]</scope>
    <source>
        <strain evidence="19">Intl2013</strain>
        <tissue evidence="19">Whole animal</tissue>
    </source>
</reference>
<evidence type="ECO:0000259" key="16">
    <source>
        <dbReference type="PROSITE" id="PS50056"/>
    </source>
</evidence>
<dbReference type="SUPFAM" id="SSF52799">
    <property type="entry name" value="(Phosphotyrosine protein) phosphatases II"/>
    <property type="match status" value="1"/>
</dbReference>
<dbReference type="EMBL" id="LWCA01000382">
    <property type="protein sequence ID" value="OAF68813.1"/>
    <property type="molecule type" value="Genomic_DNA"/>
</dbReference>
<dbReference type="PANTHER" id="PTHR12305:SF81">
    <property type="entry name" value="PHOSPHATIDYLINOSITOL 3,4,5-TRISPHOSPHATE 3-PHOSPHATASE AND DUAL-SPECIFICITY PROTEIN PHOSPHATASE PTEN"/>
    <property type="match status" value="1"/>
</dbReference>
<dbReference type="GO" id="GO:0050793">
    <property type="term" value="P:regulation of developmental process"/>
    <property type="evidence" value="ECO:0007669"/>
    <property type="project" value="UniProtKB-ARBA"/>
</dbReference>
<dbReference type="InterPro" id="IPR029023">
    <property type="entry name" value="Tensin_phosphatase"/>
</dbReference>
<dbReference type="Proteomes" id="UP000078046">
    <property type="component" value="Unassembled WGS sequence"/>
</dbReference>
<comment type="catalytic activity">
    <reaction evidence="13">
        <text>O-phospho-L-seryl-[protein] + H2O = L-seryl-[protein] + phosphate</text>
        <dbReference type="Rhea" id="RHEA:20629"/>
        <dbReference type="Rhea" id="RHEA-COMP:9863"/>
        <dbReference type="Rhea" id="RHEA-COMP:11604"/>
        <dbReference type="ChEBI" id="CHEBI:15377"/>
        <dbReference type="ChEBI" id="CHEBI:29999"/>
        <dbReference type="ChEBI" id="CHEBI:43474"/>
        <dbReference type="ChEBI" id="CHEBI:83421"/>
        <dbReference type="EC" id="3.1.3.16"/>
    </reaction>
    <physiologicalReaction direction="left-to-right" evidence="13">
        <dbReference type="Rhea" id="RHEA:20630"/>
    </physiologicalReaction>
</comment>
<comment type="catalytic activity">
    <reaction evidence="7">
        <text>1,2-dioctanoyl-sn-glycero-3-phospho-(1D-myo-inositol-3,4,5-trisphosphate) + H2O = 1,2-dioctanoyl-sn-glycero-3-phospho-(1D-myo-inositol-4,5-bisphosphate) + phosphate</text>
        <dbReference type="Rhea" id="RHEA:43552"/>
        <dbReference type="ChEBI" id="CHEBI:15377"/>
        <dbReference type="ChEBI" id="CHEBI:43474"/>
        <dbReference type="ChEBI" id="CHEBI:83416"/>
        <dbReference type="ChEBI" id="CHEBI:83419"/>
    </reaction>
    <physiologicalReaction direction="left-to-right" evidence="7">
        <dbReference type="Rhea" id="RHEA:43553"/>
    </physiologicalReaction>
</comment>